<sequence>MVRMILVKNMKIVLDEHIRTAAGEVPLLRQHGRFFKTRTSETGNNAIVRVVAAAFFDSVQNHLLFWVEKIVRENLLLAALKADSSPYSYRSMSNSFFSMISSKS</sequence>
<name>A0AA88AP15_FICCA</name>
<evidence type="ECO:0000313" key="2">
    <source>
        <dbReference type="Proteomes" id="UP001187192"/>
    </source>
</evidence>
<comment type="caution">
    <text evidence="1">The sequence shown here is derived from an EMBL/GenBank/DDBJ whole genome shotgun (WGS) entry which is preliminary data.</text>
</comment>
<evidence type="ECO:0000313" key="1">
    <source>
        <dbReference type="EMBL" id="GMN43716.1"/>
    </source>
</evidence>
<reference evidence="1" key="1">
    <citation type="submission" date="2023-07" db="EMBL/GenBank/DDBJ databases">
        <title>draft genome sequence of fig (Ficus carica).</title>
        <authorList>
            <person name="Takahashi T."/>
            <person name="Nishimura K."/>
        </authorList>
    </citation>
    <scope>NUCLEOTIDE SEQUENCE</scope>
</reference>
<dbReference type="Proteomes" id="UP001187192">
    <property type="component" value="Unassembled WGS sequence"/>
</dbReference>
<accession>A0AA88AP15</accession>
<gene>
    <name evidence="1" type="ORF">TIFTF001_012921</name>
</gene>
<proteinExistence type="predicted"/>
<organism evidence="1 2">
    <name type="scientific">Ficus carica</name>
    <name type="common">Common fig</name>
    <dbReference type="NCBI Taxonomy" id="3494"/>
    <lineage>
        <taxon>Eukaryota</taxon>
        <taxon>Viridiplantae</taxon>
        <taxon>Streptophyta</taxon>
        <taxon>Embryophyta</taxon>
        <taxon>Tracheophyta</taxon>
        <taxon>Spermatophyta</taxon>
        <taxon>Magnoliopsida</taxon>
        <taxon>eudicotyledons</taxon>
        <taxon>Gunneridae</taxon>
        <taxon>Pentapetalae</taxon>
        <taxon>rosids</taxon>
        <taxon>fabids</taxon>
        <taxon>Rosales</taxon>
        <taxon>Moraceae</taxon>
        <taxon>Ficeae</taxon>
        <taxon>Ficus</taxon>
    </lineage>
</organism>
<dbReference type="EMBL" id="BTGU01000017">
    <property type="protein sequence ID" value="GMN43716.1"/>
    <property type="molecule type" value="Genomic_DNA"/>
</dbReference>
<keyword evidence="2" id="KW-1185">Reference proteome</keyword>
<protein>
    <submittedName>
        <fullName evidence="1">Uncharacterized protein</fullName>
    </submittedName>
</protein>
<dbReference type="AlphaFoldDB" id="A0AA88AP15"/>